<evidence type="ECO:0000313" key="1">
    <source>
        <dbReference type="EMBL" id="CAG8456800.1"/>
    </source>
</evidence>
<evidence type="ECO:0000313" key="2">
    <source>
        <dbReference type="Proteomes" id="UP000789759"/>
    </source>
</evidence>
<keyword evidence="2" id="KW-1185">Reference proteome</keyword>
<accession>A0A9N8VPC2</accession>
<proteinExistence type="predicted"/>
<reference evidence="1" key="1">
    <citation type="submission" date="2021-06" db="EMBL/GenBank/DDBJ databases">
        <authorList>
            <person name="Kallberg Y."/>
            <person name="Tangrot J."/>
            <person name="Rosling A."/>
        </authorList>
    </citation>
    <scope>NUCLEOTIDE SEQUENCE</scope>
    <source>
        <strain evidence="1">FL966</strain>
    </source>
</reference>
<protein>
    <submittedName>
        <fullName evidence="1">14322_t:CDS:1</fullName>
    </submittedName>
</protein>
<sequence length="54" mass="6171">MAILLEGEHLRTSVGIRLVKHPDIRMTNFGHGCYYPDIQMAILSMDNYPDPNII</sequence>
<dbReference type="AlphaFoldDB" id="A0A9N8VPC2"/>
<gene>
    <name evidence="1" type="ORF">CPELLU_LOCUS429</name>
</gene>
<dbReference type="Proteomes" id="UP000789759">
    <property type="component" value="Unassembled WGS sequence"/>
</dbReference>
<organism evidence="1 2">
    <name type="scientific">Cetraspora pellucida</name>
    <dbReference type="NCBI Taxonomy" id="1433469"/>
    <lineage>
        <taxon>Eukaryota</taxon>
        <taxon>Fungi</taxon>
        <taxon>Fungi incertae sedis</taxon>
        <taxon>Mucoromycota</taxon>
        <taxon>Glomeromycotina</taxon>
        <taxon>Glomeromycetes</taxon>
        <taxon>Diversisporales</taxon>
        <taxon>Gigasporaceae</taxon>
        <taxon>Cetraspora</taxon>
    </lineage>
</organism>
<comment type="caution">
    <text evidence="1">The sequence shown here is derived from an EMBL/GenBank/DDBJ whole genome shotgun (WGS) entry which is preliminary data.</text>
</comment>
<name>A0A9N8VPC2_9GLOM</name>
<dbReference type="EMBL" id="CAJVQA010000119">
    <property type="protein sequence ID" value="CAG8456800.1"/>
    <property type="molecule type" value="Genomic_DNA"/>
</dbReference>